<comment type="caution">
    <text evidence="1">The sequence shown here is derived from an EMBL/GenBank/DDBJ whole genome shotgun (WGS) entry which is preliminary data.</text>
</comment>
<dbReference type="Proteomes" id="UP000656813">
    <property type="component" value="Unassembled WGS sequence"/>
</dbReference>
<organism evidence="1 2">
    <name type="scientific">Pullulanibacillus pueri</name>
    <dbReference type="NCBI Taxonomy" id="1437324"/>
    <lineage>
        <taxon>Bacteria</taxon>
        <taxon>Bacillati</taxon>
        <taxon>Bacillota</taxon>
        <taxon>Bacilli</taxon>
        <taxon>Bacillales</taxon>
        <taxon>Sporolactobacillaceae</taxon>
        <taxon>Pullulanibacillus</taxon>
    </lineage>
</organism>
<dbReference type="EMBL" id="BMFV01000020">
    <property type="protein sequence ID" value="GGH84033.1"/>
    <property type="molecule type" value="Genomic_DNA"/>
</dbReference>
<protein>
    <submittedName>
        <fullName evidence="1">Uncharacterized protein</fullName>
    </submittedName>
</protein>
<sequence>MVLRNFSVLLRNGHAFARFFLNCRASGRGKALFAGKVEHFYKEVILIQSPWLWINLVDDVDKPFLSHFY</sequence>
<dbReference type="AlphaFoldDB" id="A0A8J2ZX85"/>
<reference evidence="1" key="2">
    <citation type="submission" date="2020-09" db="EMBL/GenBank/DDBJ databases">
        <authorList>
            <person name="Sun Q."/>
            <person name="Zhou Y."/>
        </authorList>
    </citation>
    <scope>NUCLEOTIDE SEQUENCE</scope>
    <source>
        <strain evidence="1">CGMCC 1.12777</strain>
    </source>
</reference>
<name>A0A8J2ZX85_9BACL</name>
<evidence type="ECO:0000313" key="1">
    <source>
        <dbReference type="EMBL" id="GGH84033.1"/>
    </source>
</evidence>
<reference evidence="1" key="1">
    <citation type="journal article" date="2014" name="Int. J. Syst. Evol. Microbiol.">
        <title>Complete genome sequence of Corynebacterium casei LMG S-19264T (=DSM 44701T), isolated from a smear-ripened cheese.</title>
        <authorList>
            <consortium name="US DOE Joint Genome Institute (JGI-PGF)"/>
            <person name="Walter F."/>
            <person name="Albersmeier A."/>
            <person name="Kalinowski J."/>
            <person name="Ruckert C."/>
        </authorList>
    </citation>
    <scope>NUCLEOTIDE SEQUENCE</scope>
    <source>
        <strain evidence="1">CGMCC 1.12777</strain>
    </source>
</reference>
<proteinExistence type="predicted"/>
<accession>A0A8J2ZX85</accession>
<keyword evidence="2" id="KW-1185">Reference proteome</keyword>
<evidence type="ECO:0000313" key="2">
    <source>
        <dbReference type="Proteomes" id="UP000656813"/>
    </source>
</evidence>
<gene>
    <name evidence="1" type="ORF">GCM10007096_26170</name>
</gene>